<dbReference type="Gene3D" id="3.30.65.10">
    <property type="entry name" value="Bacterial Topoisomerase I, domain 1"/>
    <property type="match status" value="1"/>
</dbReference>
<organism evidence="4 5">
    <name type="scientific">Caenimonas koreensis DSM 17982</name>
    <dbReference type="NCBI Taxonomy" id="1121255"/>
    <lineage>
        <taxon>Bacteria</taxon>
        <taxon>Pseudomonadati</taxon>
        <taxon>Pseudomonadota</taxon>
        <taxon>Betaproteobacteria</taxon>
        <taxon>Burkholderiales</taxon>
        <taxon>Comamonadaceae</taxon>
        <taxon>Caenimonas</taxon>
    </lineage>
</organism>
<keyword evidence="1" id="KW-0472">Membrane</keyword>
<name>A0A844BDF6_9BURK</name>
<comment type="caution">
    <text evidence="4">The sequence shown here is derived from an EMBL/GenBank/DDBJ whole genome shotgun (WGS) entry which is preliminary data.</text>
</comment>
<dbReference type="RefSeq" id="WP_153587032.1">
    <property type="nucleotide sequence ID" value="NZ_WJBU01000031.1"/>
</dbReference>
<accession>A0A844BDF6</accession>
<evidence type="ECO:0000313" key="5">
    <source>
        <dbReference type="Proteomes" id="UP000487350"/>
    </source>
</evidence>
<dbReference type="AlphaFoldDB" id="A0A844BDF6"/>
<dbReference type="InterPro" id="IPR013498">
    <property type="entry name" value="Topo_IA_Znf"/>
</dbReference>
<dbReference type="Pfam" id="PF01396">
    <property type="entry name" value="Zn_ribbon_Top1"/>
    <property type="match status" value="1"/>
</dbReference>
<dbReference type="GO" id="GO:0005694">
    <property type="term" value="C:chromosome"/>
    <property type="evidence" value="ECO:0007669"/>
    <property type="project" value="InterPro"/>
</dbReference>
<feature type="transmembrane region" description="Helical" evidence="1">
    <location>
        <begin position="56"/>
        <end position="83"/>
    </location>
</feature>
<keyword evidence="1" id="KW-1133">Transmembrane helix</keyword>
<gene>
    <name evidence="4" type="ORF">GHT07_20925</name>
</gene>
<dbReference type="InterPro" id="IPR052906">
    <property type="entry name" value="Type_IV_Methyl-Rstrct_Enzyme"/>
</dbReference>
<dbReference type="GO" id="GO:0003916">
    <property type="term" value="F:DNA topoisomerase activity"/>
    <property type="evidence" value="ECO:0007669"/>
    <property type="project" value="InterPro"/>
</dbReference>
<dbReference type="OrthoDB" id="5782056at2"/>
<dbReference type="PANTHER" id="PTHR30015">
    <property type="entry name" value="MRR RESTRICTION SYSTEM PROTEIN"/>
    <property type="match status" value="1"/>
</dbReference>
<keyword evidence="1" id="KW-0812">Transmembrane</keyword>
<dbReference type="PANTHER" id="PTHR30015:SF7">
    <property type="entry name" value="TYPE IV METHYL-DIRECTED RESTRICTION ENZYME ECOKMRR"/>
    <property type="match status" value="1"/>
</dbReference>
<dbReference type="InterPro" id="IPR011856">
    <property type="entry name" value="tRNA_endonuc-like_dom_sf"/>
</dbReference>
<dbReference type="SUPFAM" id="SSF57783">
    <property type="entry name" value="Zinc beta-ribbon"/>
    <property type="match status" value="1"/>
</dbReference>
<reference evidence="4 5" key="1">
    <citation type="submission" date="2019-11" db="EMBL/GenBank/DDBJ databases">
        <title>Caenimonas koreensis gen. nov., sp. nov., isolated from activated sludge.</title>
        <authorList>
            <person name="Seung H.R."/>
        </authorList>
    </citation>
    <scope>NUCLEOTIDE SEQUENCE [LARGE SCALE GENOMIC DNA]</scope>
    <source>
        <strain evidence="4 5">EMB320</strain>
    </source>
</reference>
<feature type="domain" description="Restriction endonuclease type IV Mrr" evidence="3">
    <location>
        <begin position="108"/>
        <end position="217"/>
    </location>
</feature>
<dbReference type="Gene3D" id="3.40.1350.10">
    <property type="match status" value="1"/>
</dbReference>
<keyword evidence="5" id="KW-1185">Reference proteome</keyword>
<dbReference type="Pfam" id="PF04471">
    <property type="entry name" value="Mrr_cat"/>
    <property type="match status" value="1"/>
</dbReference>
<protein>
    <submittedName>
        <fullName evidence="4">Restriction endonuclease</fullName>
    </submittedName>
</protein>
<proteinExistence type="predicted"/>
<feature type="domain" description="DNA topoisomerase type IA zn finger" evidence="2">
    <location>
        <begin position="255"/>
        <end position="291"/>
    </location>
</feature>
<keyword evidence="4" id="KW-0255">Endonuclease</keyword>
<dbReference type="GO" id="GO:0003677">
    <property type="term" value="F:DNA binding"/>
    <property type="evidence" value="ECO:0007669"/>
    <property type="project" value="InterPro"/>
</dbReference>
<dbReference type="GO" id="GO:0006265">
    <property type="term" value="P:DNA topological change"/>
    <property type="evidence" value="ECO:0007669"/>
    <property type="project" value="InterPro"/>
</dbReference>
<dbReference type="GO" id="GO:0015666">
    <property type="term" value="F:restriction endodeoxyribonuclease activity"/>
    <property type="evidence" value="ECO:0007669"/>
    <property type="project" value="TreeGrafter"/>
</dbReference>
<evidence type="ECO:0000259" key="2">
    <source>
        <dbReference type="Pfam" id="PF01396"/>
    </source>
</evidence>
<keyword evidence="4" id="KW-0540">Nuclease</keyword>
<evidence type="ECO:0000313" key="4">
    <source>
        <dbReference type="EMBL" id="MRD49739.1"/>
    </source>
</evidence>
<dbReference type="EMBL" id="WJBU01000031">
    <property type="protein sequence ID" value="MRD49739.1"/>
    <property type="molecule type" value="Genomic_DNA"/>
</dbReference>
<dbReference type="Proteomes" id="UP000487350">
    <property type="component" value="Unassembled WGS sequence"/>
</dbReference>
<keyword evidence="4" id="KW-0378">Hydrolase</keyword>
<evidence type="ECO:0000259" key="3">
    <source>
        <dbReference type="Pfam" id="PF04471"/>
    </source>
</evidence>
<feature type="transmembrane region" description="Helical" evidence="1">
    <location>
        <begin position="12"/>
        <end position="36"/>
    </location>
</feature>
<evidence type="ECO:0000256" key="1">
    <source>
        <dbReference type="SAM" id="Phobius"/>
    </source>
</evidence>
<sequence>MTRRSKQGPLEDLMDVIALLPWWAGIALAVATYLGFHAFSASPPIKSVQPGQIGSAMTGVIISTVASVLQFLVPLVCVLGAGLSFIGRKKRKGLVASVTRSKTADALNGMSWQEFELLVGEAFRIQGYQVTETGGGGADGGVDLVLRKGTETWLVQCKQWKAFMVDVSVVRELYGVMAARGAVGGFVVTSGSFSNDSQAFASGRNVKLIDGLHLFGLLQQARTSRTAGAATRMDASNSTSGPVSGVSNVASLVPSCPICSATMIRRTARKGANSGGQFWGCSNFPACRATRG</sequence>
<dbReference type="InterPro" id="IPR011335">
    <property type="entry name" value="Restrct_endonuc-II-like"/>
</dbReference>
<dbReference type="GO" id="GO:0009307">
    <property type="term" value="P:DNA restriction-modification system"/>
    <property type="evidence" value="ECO:0007669"/>
    <property type="project" value="InterPro"/>
</dbReference>
<dbReference type="SUPFAM" id="SSF52980">
    <property type="entry name" value="Restriction endonuclease-like"/>
    <property type="match status" value="1"/>
</dbReference>
<dbReference type="InterPro" id="IPR007560">
    <property type="entry name" value="Restrct_endonuc_IV_Mrr"/>
</dbReference>